<dbReference type="PANTHER" id="PTHR21549:SF0">
    <property type="entry name" value="COILED-COIL DOMAIN-CONTAINING PROTEIN 112"/>
    <property type="match status" value="1"/>
</dbReference>
<proteinExistence type="predicted"/>
<protein>
    <recommendedName>
        <fullName evidence="6">Coiled-coil domain-containing protein 112</fullName>
    </recommendedName>
</protein>
<dbReference type="Proteomes" id="UP001212841">
    <property type="component" value="Unassembled WGS sequence"/>
</dbReference>
<organism evidence="4 5">
    <name type="scientific">Rhizophlyctis rosea</name>
    <dbReference type="NCBI Taxonomy" id="64517"/>
    <lineage>
        <taxon>Eukaryota</taxon>
        <taxon>Fungi</taxon>
        <taxon>Fungi incertae sedis</taxon>
        <taxon>Chytridiomycota</taxon>
        <taxon>Chytridiomycota incertae sedis</taxon>
        <taxon>Chytridiomycetes</taxon>
        <taxon>Rhizophlyctidales</taxon>
        <taxon>Rhizophlyctidaceae</taxon>
        <taxon>Rhizophlyctis</taxon>
    </lineage>
</organism>
<dbReference type="EMBL" id="JADGJD010000273">
    <property type="protein sequence ID" value="KAJ3052709.1"/>
    <property type="molecule type" value="Genomic_DNA"/>
</dbReference>
<keyword evidence="1 2" id="KW-0175">Coiled coil</keyword>
<name>A0AAD5SF88_9FUNG</name>
<comment type="caution">
    <text evidence="4">The sequence shown here is derived from an EMBL/GenBank/DDBJ whole genome shotgun (WGS) entry which is preliminary data.</text>
</comment>
<evidence type="ECO:0000313" key="4">
    <source>
        <dbReference type="EMBL" id="KAJ3052709.1"/>
    </source>
</evidence>
<evidence type="ECO:0000256" key="1">
    <source>
        <dbReference type="ARBA" id="ARBA00023054"/>
    </source>
</evidence>
<evidence type="ECO:0008006" key="6">
    <source>
        <dbReference type="Google" id="ProtNLM"/>
    </source>
</evidence>
<reference evidence="4" key="1">
    <citation type="submission" date="2020-05" db="EMBL/GenBank/DDBJ databases">
        <title>Phylogenomic resolution of chytrid fungi.</title>
        <authorList>
            <person name="Stajich J.E."/>
            <person name="Amses K."/>
            <person name="Simmons R."/>
            <person name="Seto K."/>
            <person name="Myers J."/>
            <person name="Bonds A."/>
            <person name="Quandt C.A."/>
            <person name="Barry K."/>
            <person name="Liu P."/>
            <person name="Grigoriev I."/>
            <person name="Longcore J.E."/>
            <person name="James T.Y."/>
        </authorList>
    </citation>
    <scope>NUCLEOTIDE SEQUENCE</scope>
    <source>
        <strain evidence="4">JEL0318</strain>
    </source>
</reference>
<dbReference type="InterPro" id="IPR039902">
    <property type="entry name" value="CCDC148/CCDC112"/>
</dbReference>
<keyword evidence="5" id="KW-1185">Reference proteome</keyword>
<dbReference type="PANTHER" id="PTHR21549">
    <property type="entry name" value="MUTATED IN BLADDER CANCER 1"/>
    <property type="match status" value="1"/>
</dbReference>
<evidence type="ECO:0000313" key="5">
    <source>
        <dbReference type="Proteomes" id="UP001212841"/>
    </source>
</evidence>
<evidence type="ECO:0000256" key="3">
    <source>
        <dbReference type="SAM" id="MobiDB-lite"/>
    </source>
</evidence>
<dbReference type="AlphaFoldDB" id="A0AAD5SF88"/>
<accession>A0AAD5SF88</accession>
<sequence length="444" mass="52342">MMMNKVHLQDAFTQAEEEKMVYAQQRRREMQLLNGRIKAIRASVDQLMQHVQHPQSGHTYIDTLKRLMETIESDMIVFKQSQRDQYDQLLQEEKKLMQEIATMEEHVAGWEHQSAHENNLYEPVSDQPTAIKKRGSVDPQSQLLPEVVAFQDYLARHGGHSGGWDDLMHNSFVKLRQKHKANSATFFSNIVSAISGVTLEEATAHERWYRGYCKLRDARKAAIERWKKRKAALLAKQAELLERKAEKTEKGQEVNKEEETRLREEKKKEIERWKDAQKQKAEKAQRTAQEEAQRQKEAQKRWKQDHEKVKHKVTEYVQRRSHEQALLKQVEQEAKRIREAARCEVGEEDLKRLAQRNEELSMKKRQLMEAKAQEEEMKQRRIEKLRASVESMITVDRDPDRVLRPTEAMKKKVQAPKDVAEIVKGKFRPPMIPKRHVPNWRQGV</sequence>
<gene>
    <name evidence="4" type="ORF">HK097_005834</name>
</gene>
<feature type="coiled-coil region" evidence="2">
    <location>
        <begin position="79"/>
        <end position="106"/>
    </location>
</feature>
<evidence type="ECO:0000256" key="2">
    <source>
        <dbReference type="SAM" id="Coils"/>
    </source>
</evidence>
<feature type="region of interest" description="Disordered" evidence="3">
    <location>
        <begin position="245"/>
        <end position="306"/>
    </location>
</feature>